<proteinExistence type="predicted"/>
<gene>
    <name evidence="1" type="ORF">GLOIN_2v1879071</name>
</gene>
<comment type="caution">
    <text evidence="1">The sequence shown here is derived from an EMBL/GenBank/DDBJ whole genome shotgun (WGS) entry which is preliminary data.</text>
</comment>
<dbReference type="Proteomes" id="UP000018888">
    <property type="component" value="Unassembled WGS sequence"/>
</dbReference>
<keyword evidence="2" id="KW-1185">Reference proteome</keyword>
<reference evidence="1 2" key="2">
    <citation type="journal article" date="2018" name="New Phytol.">
        <title>High intraspecific genome diversity in the model arbuscular mycorrhizal symbiont Rhizophagus irregularis.</title>
        <authorList>
            <person name="Chen E.C.H."/>
            <person name="Morin E."/>
            <person name="Beaudet D."/>
            <person name="Noel J."/>
            <person name="Yildirir G."/>
            <person name="Ndikumana S."/>
            <person name="Charron P."/>
            <person name="St-Onge C."/>
            <person name="Giorgi J."/>
            <person name="Kruger M."/>
            <person name="Marton T."/>
            <person name="Ropars J."/>
            <person name="Grigoriev I.V."/>
            <person name="Hainaut M."/>
            <person name="Henrissat B."/>
            <person name="Roux C."/>
            <person name="Martin F."/>
            <person name="Corradi N."/>
        </authorList>
    </citation>
    <scope>NUCLEOTIDE SEQUENCE [LARGE SCALE GENOMIC DNA]</scope>
    <source>
        <strain evidence="1 2">DAOM 197198</strain>
    </source>
</reference>
<accession>A0A2P4PQ41</accession>
<dbReference type="EMBL" id="AUPC02000170">
    <property type="protein sequence ID" value="POG67514.1"/>
    <property type="molecule type" value="Genomic_DNA"/>
</dbReference>
<name>A0A2P4PQ41_RHIID</name>
<evidence type="ECO:0000313" key="1">
    <source>
        <dbReference type="EMBL" id="POG67514.1"/>
    </source>
</evidence>
<organism evidence="1 2">
    <name type="scientific">Rhizophagus irregularis (strain DAOM 181602 / DAOM 197198 / MUCL 43194)</name>
    <name type="common">Arbuscular mycorrhizal fungus</name>
    <name type="synonym">Glomus intraradices</name>
    <dbReference type="NCBI Taxonomy" id="747089"/>
    <lineage>
        <taxon>Eukaryota</taxon>
        <taxon>Fungi</taxon>
        <taxon>Fungi incertae sedis</taxon>
        <taxon>Mucoromycota</taxon>
        <taxon>Glomeromycotina</taxon>
        <taxon>Glomeromycetes</taxon>
        <taxon>Glomerales</taxon>
        <taxon>Glomeraceae</taxon>
        <taxon>Rhizophagus</taxon>
    </lineage>
</organism>
<dbReference type="AlphaFoldDB" id="A0A2P4PQ41"/>
<reference evidence="1 2" key="1">
    <citation type="journal article" date="2013" name="Proc. Natl. Acad. Sci. U.S.A.">
        <title>Genome of an arbuscular mycorrhizal fungus provides insight into the oldest plant symbiosis.</title>
        <authorList>
            <person name="Tisserant E."/>
            <person name="Malbreil M."/>
            <person name="Kuo A."/>
            <person name="Kohler A."/>
            <person name="Symeonidi A."/>
            <person name="Balestrini R."/>
            <person name="Charron P."/>
            <person name="Duensing N."/>
            <person name="Frei Dit Frey N."/>
            <person name="Gianinazzi-Pearson V."/>
            <person name="Gilbert L.B."/>
            <person name="Handa Y."/>
            <person name="Herr J.R."/>
            <person name="Hijri M."/>
            <person name="Koul R."/>
            <person name="Kawaguchi M."/>
            <person name="Krajinski F."/>
            <person name="Lammers P.J."/>
            <person name="Masclaux F.G."/>
            <person name="Murat C."/>
            <person name="Morin E."/>
            <person name="Ndikumana S."/>
            <person name="Pagni M."/>
            <person name="Petitpierre D."/>
            <person name="Requena N."/>
            <person name="Rosikiewicz P."/>
            <person name="Riley R."/>
            <person name="Saito K."/>
            <person name="San Clemente H."/>
            <person name="Shapiro H."/>
            <person name="van Tuinen D."/>
            <person name="Becard G."/>
            <person name="Bonfante P."/>
            <person name="Paszkowski U."/>
            <person name="Shachar-Hill Y.Y."/>
            <person name="Tuskan G.A."/>
            <person name="Young P.W."/>
            <person name="Sanders I.R."/>
            <person name="Henrissat B."/>
            <person name="Rensing S.A."/>
            <person name="Grigoriev I.V."/>
            <person name="Corradi N."/>
            <person name="Roux C."/>
            <person name="Martin F."/>
        </authorList>
    </citation>
    <scope>NUCLEOTIDE SEQUENCE [LARGE SCALE GENOMIC DNA]</scope>
    <source>
        <strain evidence="1 2">DAOM 197198</strain>
    </source>
</reference>
<protein>
    <submittedName>
        <fullName evidence="1">Uncharacterized protein</fullName>
    </submittedName>
</protein>
<evidence type="ECO:0000313" key="2">
    <source>
        <dbReference type="Proteomes" id="UP000018888"/>
    </source>
</evidence>
<dbReference type="VEuPathDB" id="FungiDB:RhiirFUN_006037"/>
<sequence length="216" mass="26376">MDRRSFQLHRNEYWNNSETLIKIEWSSMFRVLKGNIELTNFTEYKLNLFKVKIWTKKLLTLDNLVKKKPHIYNSKQKYPIYFKDKEIYLHLWKCEYLEQVYLNMIDKFQQYLQELILVNSQMENANSDDIFKEISCCKIWDFNKTYNLSILIKGFIHIDLVNLFKSYKILDKDRIRLLDADLEHQKWINIKMKKLANKSKLVVNKLDKIVSLHWKL</sequence>